<proteinExistence type="predicted"/>
<protein>
    <submittedName>
        <fullName evidence="2">G13134 protein</fullName>
    </submittedName>
</protein>
<gene>
    <name evidence="2" type="primary">g13134</name>
    <name evidence="2" type="ORF">VP750_LOCUS11657</name>
</gene>
<feature type="region of interest" description="Disordered" evidence="1">
    <location>
        <begin position="281"/>
        <end position="340"/>
    </location>
</feature>
<comment type="caution">
    <text evidence="2">The sequence shown here is derived from an EMBL/GenBank/DDBJ whole genome shotgun (WGS) entry which is preliminary data.</text>
</comment>
<dbReference type="InterPro" id="IPR019587">
    <property type="entry name" value="Polyketide_cyclase/dehydratase"/>
</dbReference>
<keyword evidence="3" id="KW-1185">Reference proteome</keyword>
<sequence length="356" mass="39229">MSRREEVVTYNGSSYGRVSCRMSMVMSAPAQKTWKIAAQFGNQGSWLGRIDGHPISTQLLGGQSVDYVGAVRVVSIAGKLIFERLTKLDSHDMVMEWHIISHPLATNPFPASLLNCKACIRLLPVLIPGNQCFVDWKVDLLTELHNVDIMRRIMEGMMRVGLLNIQRHFTLGGRPPVQKKLMQRHPSLPPIPEIPLPAQPMPTMVSAFSGIPVPEEKQQDGYMSAPEEEQQVMNADRVDHAASYMEMTVPLLHEAMPARTLLTDMSRPRKPQCGAMSREQLSAARSGVLPRQPDVVPPPVPQPTEGMQREPSTELCGDDATTERSSSVGDSTNPGGNMWPSVAALRLARSASQPLD</sequence>
<dbReference type="Proteomes" id="UP001497392">
    <property type="component" value="Unassembled WGS sequence"/>
</dbReference>
<dbReference type="InterPro" id="IPR023393">
    <property type="entry name" value="START-like_dom_sf"/>
</dbReference>
<evidence type="ECO:0000256" key="1">
    <source>
        <dbReference type="SAM" id="MobiDB-lite"/>
    </source>
</evidence>
<dbReference type="CDD" id="cd07821">
    <property type="entry name" value="PYR_PYL_RCAR_like"/>
    <property type="match status" value="1"/>
</dbReference>
<dbReference type="Gene3D" id="3.30.530.20">
    <property type="match status" value="1"/>
</dbReference>
<organism evidence="2 3">
    <name type="scientific">Coccomyxa viridis</name>
    <dbReference type="NCBI Taxonomy" id="1274662"/>
    <lineage>
        <taxon>Eukaryota</taxon>
        <taxon>Viridiplantae</taxon>
        <taxon>Chlorophyta</taxon>
        <taxon>core chlorophytes</taxon>
        <taxon>Trebouxiophyceae</taxon>
        <taxon>Trebouxiophyceae incertae sedis</taxon>
        <taxon>Coccomyxaceae</taxon>
        <taxon>Coccomyxa</taxon>
    </lineage>
</organism>
<evidence type="ECO:0000313" key="2">
    <source>
        <dbReference type="EMBL" id="CAL5229751.1"/>
    </source>
</evidence>
<reference evidence="2 3" key="1">
    <citation type="submission" date="2024-06" db="EMBL/GenBank/DDBJ databases">
        <authorList>
            <person name="Kraege A."/>
            <person name="Thomma B."/>
        </authorList>
    </citation>
    <scope>NUCLEOTIDE SEQUENCE [LARGE SCALE GENOMIC DNA]</scope>
</reference>
<name>A0ABP1GG68_9CHLO</name>
<evidence type="ECO:0000313" key="3">
    <source>
        <dbReference type="Proteomes" id="UP001497392"/>
    </source>
</evidence>
<dbReference type="SUPFAM" id="SSF55961">
    <property type="entry name" value="Bet v1-like"/>
    <property type="match status" value="1"/>
</dbReference>
<dbReference type="EMBL" id="CAXHTA020000021">
    <property type="protein sequence ID" value="CAL5229751.1"/>
    <property type="molecule type" value="Genomic_DNA"/>
</dbReference>
<dbReference type="Pfam" id="PF10604">
    <property type="entry name" value="Polyketide_cyc2"/>
    <property type="match status" value="1"/>
</dbReference>
<accession>A0ABP1GG68</accession>
<feature type="compositionally biased region" description="Polar residues" evidence="1">
    <location>
        <begin position="323"/>
        <end position="335"/>
    </location>
</feature>